<accession>A0A372MG52</accession>
<dbReference type="Gene3D" id="3.40.50.150">
    <property type="entry name" value="Vaccinia Virus protein VP39"/>
    <property type="match status" value="1"/>
</dbReference>
<comment type="catalytic activity">
    <reaction evidence="1 7">
        <text>guanosine(46) in tRNA + S-adenosyl-L-methionine = N(7)-methylguanosine(46) in tRNA + S-adenosyl-L-homocysteine</text>
        <dbReference type="Rhea" id="RHEA:42708"/>
        <dbReference type="Rhea" id="RHEA-COMP:10188"/>
        <dbReference type="Rhea" id="RHEA-COMP:10189"/>
        <dbReference type="ChEBI" id="CHEBI:57856"/>
        <dbReference type="ChEBI" id="CHEBI:59789"/>
        <dbReference type="ChEBI" id="CHEBI:74269"/>
        <dbReference type="ChEBI" id="CHEBI:74480"/>
        <dbReference type="EC" id="2.1.1.33"/>
    </reaction>
</comment>
<comment type="caution">
    <text evidence="8">The sequence shown here is derived from an EMBL/GenBank/DDBJ whole genome shotgun (WGS) entry which is preliminary data.</text>
</comment>
<comment type="similarity">
    <text evidence="7">Belongs to the class I-like SAM-binding methyltransferase superfamily. TrmB family.</text>
</comment>
<feature type="binding site" evidence="7">
    <location>
        <position position="78"/>
    </location>
    <ligand>
        <name>S-adenosyl-L-methionine</name>
        <dbReference type="ChEBI" id="CHEBI:59789"/>
    </ligand>
</feature>
<feature type="binding site" evidence="7">
    <location>
        <position position="153"/>
    </location>
    <ligand>
        <name>S-adenosyl-L-methionine</name>
        <dbReference type="ChEBI" id="CHEBI:59789"/>
    </ligand>
</feature>
<dbReference type="SUPFAM" id="SSF53335">
    <property type="entry name" value="S-adenosyl-L-methionine-dependent methyltransferases"/>
    <property type="match status" value="1"/>
</dbReference>
<dbReference type="OrthoDB" id="9802090at2"/>
<dbReference type="HAMAP" id="MF_01057">
    <property type="entry name" value="tRNA_methyltr_TrmB"/>
    <property type="match status" value="1"/>
</dbReference>
<evidence type="ECO:0000256" key="2">
    <source>
        <dbReference type="ARBA" id="ARBA00003015"/>
    </source>
</evidence>
<feature type="binding site" evidence="7">
    <location>
        <begin position="224"/>
        <end position="227"/>
    </location>
    <ligand>
        <name>substrate</name>
    </ligand>
</feature>
<dbReference type="PROSITE" id="PS51625">
    <property type="entry name" value="SAM_MT_TRMB"/>
    <property type="match status" value="1"/>
</dbReference>
<proteinExistence type="inferred from homology"/>
<dbReference type="InterPro" id="IPR029063">
    <property type="entry name" value="SAM-dependent_MTases_sf"/>
</dbReference>
<dbReference type="InterPro" id="IPR003358">
    <property type="entry name" value="tRNA_(Gua-N-7)_MeTrfase_Trmb"/>
</dbReference>
<dbReference type="EC" id="2.1.1.33" evidence="7"/>
<evidence type="ECO:0000256" key="7">
    <source>
        <dbReference type="HAMAP-Rule" id="MF_01057"/>
    </source>
</evidence>
<dbReference type="GO" id="GO:0008176">
    <property type="term" value="F:tRNA (guanine(46)-N7)-methyltransferase activity"/>
    <property type="evidence" value="ECO:0007669"/>
    <property type="project" value="UniProtKB-UniRule"/>
</dbReference>
<dbReference type="RefSeq" id="WP_117331109.1">
    <property type="nucleotide sequence ID" value="NZ_QUWK01000012.1"/>
</dbReference>
<reference evidence="8 9" key="2">
    <citation type="submission" date="2018-09" db="EMBL/GenBank/DDBJ databases">
        <title>Genome of Sphaerochaeta halotolerans strain 4-11.</title>
        <authorList>
            <person name="Nazina T.N."/>
            <person name="Sokolova D.S."/>
        </authorList>
    </citation>
    <scope>NUCLEOTIDE SEQUENCE [LARGE SCALE GENOMIC DNA]</scope>
    <source>
        <strain evidence="8 9">4-11</strain>
    </source>
</reference>
<dbReference type="PANTHER" id="PTHR23417">
    <property type="entry name" value="3-DEOXY-D-MANNO-OCTULOSONIC-ACID TRANSFERASE/TRNA GUANINE-N 7 - -METHYLTRANSFERASE"/>
    <property type="match status" value="1"/>
</dbReference>
<comment type="function">
    <text evidence="2 7">Catalyzes the formation of N(7)-methylguanine at position 46 (m7G46) in tRNA.</text>
</comment>
<keyword evidence="4 7" id="KW-0808">Transferase</keyword>
<evidence type="ECO:0000256" key="1">
    <source>
        <dbReference type="ARBA" id="ARBA00000142"/>
    </source>
</evidence>
<sequence>MQVTQETIFQDIPELQWVESRSEGARRAIKSYVLRGSYLKTFQVEAVRRYYATYGIPFRQELLDYSQVYGNDNPLVIEIGFGMGTATSRIAKERSQFNYLGLEVFLSGFTKLLDVVGREQLDNVRLMRFDAVEVLRSMIPDNSVAGFHIFFPDPWPKKRQQKRRLIQEPFASLLASKLVKGGYIYCVTDWEEYAYQMLEVFKKTETLVNPHDGFAPPVPWRDTTRFEEKGLAKAHPINEVWVEKR</sequence>
<comment type="pathway">
    <text evidence="7">tRNA modification; N(7)-methylguanine-tRNA biosynthesis.</text>
</comment>
<gene>
    <name evidence="7 8" type="primary">trmB</name>
    <name evidence="8" type="ORF">DYP60_11245</name>
</gene>
<reference evidence="9" key="1">
    <citation type="submission" date="2018-08" db="EMBL/GenBank/DDBJ databases">
        <authorList>
            <person name="Grouzdev D.S."/>
            <person name="Krutkina M.S."/>
        </authorList>
    </citation>
    <scope>NUCLEOTIDE SEQUENCE [LARGE SCALE GENOMIC DNA]</scope>
    <source>
        <strain evidence="9">4-11</strain>
    </source>
</reference>
<evidence type="ECO:0000256" key="5">
    <source>
        <dbReference type="ARBA" id="ARBA00022691"/>
    </source>
</evidence>
<dbReference type="PANTHER" id="PTHR23417:SF14">
    <property type="entry name" value="PENTACOTRIPEPTIDE-REPEAT REGION OF PRORP DOMAIN-CONTAINING PROTEIN"/>
    <property type="match status" value="1"/>
</dbReference>
<name>A0A372MG52_9SPIR</name>
<evidence type="ECO:0000256" key="4">
    <source>
        <dbReference type="ARBA" id="ARBA00022679"/>
    </source>
</evidence>
<comment type="caution">
    <text evidence="7">Lacks conserved residue(s) required for the propagation of feature annotation.</text>
</comment>
<keyword evidence="9" id="KW-1185">Reference proteome</keyword>
<dbReference type="GO" id="GO:0043527">
    <property type="term" value="C:tRNA methyltransferase complex"/>
    <property type="evidence" value="ECO:0007669"/>
    <property type="project" value="TreeGrafter"/>
</dbReference>
<dbReference type="NCBIfam" id="TIGR00091">
    <property type="entry name" value="tRNA (guanosine(46)-N7)-methyltransferase TrmB"/>
    <property type="match status" value="1"/>
</dbReference>
<protein>
    <recommendedName>
        <fullName evidence="7">tRNA (guanine-N(7)-)-methyltransferase</fullName>
        <ecNumber evidence="7">2.1.1.33</ecNumber>
    </recommendedName>
    <alternativeName>
        <fullName evidence="7">tRNA (guanine(46)-N(7))-methyltransferase</fullName>
    </alternativeName>
    <alternativeName>
        <fullName evidence="7">tRNA(m7G46)-methyltransferase</fullName>
    </alternativeName>
</protein>
<evidence type="ECO:0000313" key="8">
    <source>
        <dbReference type="EMBL" id="RFU94170.1"/>
    </source>
</evidence>
<organism evidence="8 9">
    <name type="scientific">Sphaerochaeta halotolerans</name>
    <dbReference type="NCBI Taxonomy" id="2293840"/>
    <lineage>
        <taxon>Bacteria</taxon>
        <taxon>Pseudomonadati</taxon>
        <taxon>Spirochaetota</taxon>
        <taxon>Spirochaetia</taxon>
        <taxon>Spirochaetales</taxon>
        <taxon>Sphaerochaetaceae</taxon>
        <taxon>Sphaerochaeta</taxon>
    </lineage>
</organism>
<dbReference type="AlphaFoldDB" id="A0A372MG52"/>
<dbReference type="Pfam" id="PF02390">
    <property type="entry name" value="Methyltransf_4"/>
    <property type="match status" value="1"/>
</dbReference>
<feature type="binding site" evidence="7">
    <location>
        <position position="189"/>
    </location>
    <ligand>
        <name>substrate</name>
    </ligand>
</feature>
<dbReference type="UniPathway" id="UPA00989"/>
<feature type="binding site" evidence="7">
    <location>
        <position position="130"/>
    </location>
    <ligand>
        <name>S-adenosyl-L-methionine</name>
        <dbReference type="ChEBI" id="CHEBI:59789"/>
    </ligand>
</feature>
<feature type="binding site" evidence="7">
    <location>
        <position position="157"/>
    </location>
    <ligand>
        <name>substrate</name>
    </ligand>
</feature>
<dbReference type="EMBL" id="QUWK01000012">
    <property type="protein sequence ID" value="RFU94170.1"/>
    <property type="molecule type" value="Genomic_DNA"/>
</dbReference>
<dbReference type="Proteomes" id="UP000264002">
    <property type="component" value="Unassembled WGS sequence"/>
</dbReference>
<keyword evidence="3 7" id="KW-0489">Methyltransferase</keyword>
<evidence type="ECO:0000256" key="6">
    <source>
        <dbReference type="ARBA" id="ARBA00022694"/>
    </source>
</evidence>
<keyword evidence="6 7" id="KW-0819">tRNA processing</keyword>
<dbReference type="InterPro" id="IPR055361">
    <property type="entry name" value="tRNA_methyltr_TrmB_bact"/>
</dbReference>
<keyword evidence="5 7" id="KW-0949">S-adenosyl-L-methionine</keyword>
<evidence type="ECO:0000256" key="3">
    <source>
        <dbReference type="ARBA" id="ARBA00022603"/>
    </source>
</evidence>
<feature type="binding site" evidence="7">
    <location>
        <position position="103"/>
    </location>
    <ligand>
        <name>S-adenosyl-L-methionine</name>
        <dbReference type="ChEBI" id="CHEBI:59789"/>
    </ligand>
</feature>
<evidence type="ECO:0000313" key="9">
    <source>
        <dbReference type="Proteomes" id="UP000264002"/>
    </source>
</evidence>